<proteinExistence type="predicted"/>
<evidence type="ECO:0000259" key="1">
    <source>
        <dbReference type="Pfam" id="PF12697"/>
    </source>
</evidence>
<organism evidence="2 3">
    <name type="scientific">Chitinophaga caeni</name>
    <dbReference type="NCBI Taxonomy" id="2029983"/>
    <lineage>
        <taxon>Bacteria</taxon>
        <taxon>Pseudomonadati</taxon>
        <taxon>Bacteroidota</taxon>
        <taxon>Chitinophagia</taxon>
        <taxon>Chitinophagales</taxon>
        <taxon>Chitinophagaceae</taxon>
        <taxon>Chitinophaga</taxon>
    </lineage>
</organism>
<dbReference type="PANTHER" id="PTHR43798">
    <property type="entry name" value="MONOACYLGLYCEROL LIPASE"/>
    <property type="match status" value="1"/>
</dbReference>
<keyword evidence="3" id="KW-1185">Reference proteome</keyword>
<dbReference type="InterPro" id="IPR029058">
    <property type="entry name" value="AB_hydrolase_fold"/>
</dbReference>
<dbReference type="KEGG" id="cbae:COR50_19230"/>
<gene>
    <name evidence="2" type="ORF">COR50_19230</name>
</gene>
<dbReference type="OrthoDB" id="9791779at2"/>
<sequence length="231" mass="25141">MTSPIILLHGALGSKDQYHDYLKIIGKEYEVYAFDFAGHGKQVDQPESLSIELLSNQLLGFINDNGLMKPLVFGYSMGGYVALYAELISPGTLGGVICLGTKFKWDPGSAAGERAKLNAETIRTKAPGFMDNLVKLHGENWESLLEKTGSLMEKLGNRPILTNAGLGQLDLPVHIYLGELDKMVTVGESEAAARALLKSAFTVIPGLKHPLEQLNAMVLLKIINNFIAENQ</sequence>
<protein>
    <recommendedName>
        <fullName evidence="1">AB hydrolase-1 domain-containing protein</fullName>
    </recommendedName>
</protein>
<dbReference type="AlphaFoldDB" id="A0A291QZ57"/>
<dbReference type="InterPro" id="IPR050266">
    <property type="entry name" value="AB_hydrolase_sf"/>
</dbReference>
<dbReference type="InterPro" id="IPR000073">
    <property type="entry name" value="AB_hydrolase_1"/>
</dbReference>
<dbReference type="Proteomes" id="UP000220133">
    <property type="component" value="Chromosome"/>
</dbReference>
<evidence type="ECO:0000313" key="3">
    <source>
        <dbReference type="Proteomes" id="UP000220133"/>
    </source>
</evidence>
<evidence type="ECO:0000313" key="2">
    <source>
        <dbReference type="EMBL" id="ATL49134.1"/>
    </source>
</evidence>
<accession>A0A291QZ57</accession>
<dbReference type="SUPFAM" id="SSF53474">
    <property type="entry name" value="alpha/beta-Hydrolases"/>
    <property type="match status" value="1"/>
</dbReference>
<dbReference type="Gene3D" id="3.40.50.1820">
    <property type="entry name" value="alpha/beta hydrolase"/>
    <property type="match status" value="1"/>
</dbReference>
<dbReference type="PANTHER" id="PTHR43798:SF33">
    <property type="entry name" value="HYDROLASE, PUTATIVE (AFU_ORTHOLOGUE AFUA_2G14860)-RELATED"/>
    <property type="match status" value="1"/>
</dbReference>
<reference evidence="2 3" key="1">
    <citation type="submission" date="2017-10" db="EMBL/GenBank/DDBJ databases">
        <title>Paenichitinophaga pekingensis gen. nov., sp. nov., isolated from activated sludge.</title>
        <authorList>
            <person name="Jin D."/>
            <person name="Kong X."/>
            <person name="Deng Y."/>
            <person name="Bai Z."/>
        </authorList>
    </citation>
    <scope>NUCLEOTIDE SEQUENCE [LARGE SCALE GENOMIC DNA]</scope>
    <source>
        <strain evidence="2 3">13</strain>
    </source>
</reference>
<feature type="domain" description="AB hydrolase-1" evidence="1">
    <location>
        <begin position="5"/>
        <end position="209"/>
    </location>
</feature>
<dbReference type="GO" id="GO:0016020">
    <property type="term" value="C:membrane"/>
    <property type="evidence" value="ECO:0007669"/>
    <property type="project" value="TreeGrafter"/>
</dbReference>
<name>A0A291QZ57_9BACT</name>
<dbReference type="Pfam" id="PF12697">
    <property type="entry name" value="Abhydrolase_6"/>
    <property type="match status" value="1"/>
</dbReference>
<dbReference type="EMBL" id="CP023777">
    <property type="protein sequence ID" value="ATL49134.1"/>
    <property type="molecule type" value="Genomic_DNA"/>
</dbReference>
<dbReference type="RefSeq" id="WP_098195502.1">
    <property type="nucleotide sequence ID" value="NZ_CP023777.1"/>
</dbReference>